<evidence type="ECO:0000313" key="6">
    <source>
        <dbReference type="EMBL" id="RLV59552.1"/>
    </source>
</evidence>
<name>A0A3L8PZN4_9GAMM</name>
<evidence type="ECO:0000256" key="5">
    <source>
        <dbReference type="SAM" id="Phobius"/>
    </source>
</evidence>
<evidence type="ECO:0000256" key="3">
    <source>
        <dbReference type="ARBA" id="ARBA00022989"/>
    </source>
</evidence>
<dbReference type="PANTHER" id="PTHR35814">
    <property type="match status" value="1"/>
</dbReference>
<dbReference type="Gene3D" id="1.20.120.550">
    <property type="entry name" value="Membrane associated eicosanoid/glutathione metabolism-like domain"/>
    <property type="match status" value="1"/>
</dbReference>
<evidence type="ECO:0000256" key="4">
    <source>
        <dbReference type="ARBA" id="ARBA00023136"/>
    </source>
</evidence>
<proteinExistence type="predicted"/>
<evidence type="ECO:0000313" key="7">
    <source>
        <dbReference type="Proteomes" id="UP000281474"/>
    </source>
</evidence>
<feature type="transmembrane region" description="Helical" evidence="5">
    <location>
        <begin position="70"/>
        <end position="90"/>
    </location>
</feature>
<evidence type="ECO:0000256" key="2">
    <source>
        <dbReference type="ARBA" id="ARBA00022692"/>
    </source>
</evidence>
<dbReference type="SUPFAM" id="SSF161084">
    <property type="entry name" value="MAPEG domain-like"/>
    <property type="match status" value="1"/>
</dbReference>
<organism evidence="6 7">
    <name type="scientific">Parashewanella curva</name>
    <dbReference type="NCBI Taxonomy" id="2338552"/>
    <lineage>
        <taxon>Bacteria</taxon>
        <taxon>Pseudomonadati</taxon>
        <taxon>Pseudomonadota</taxon>
        <taxon>Gammaproteobacteria</taxon>
        <taxon>Alteromonadales</taxon>
        <taxon>Shewanellaceae</taxon>
        <taxon>Parashewanella</taxon>
    </lineage>
</organism>
<sequence length="125" mass="14060">MFTPLYAAILTLLLITLAFRVISLRRKHRVSIGNGGNSDLAAARAAMSNASEYIPIFLLLLFSFEYLSQNILLTHIIGSVFVIGRCMHAFAISNHTFKARFWGMILTFSCLTFVALANVYFIFFN</sequence>
<dbReference type="Proteomes" id="UP000281474">
    <property type="component" value="Unassembled WGS sequence"/>
</dbReference>
<dbReference type="Pfam" id="PF01124">
    <property type="entry name" value="MAPEG"/>
    <property type="match status" value="1"/>
</dbReference>
<feature type="transmembrane region" description="Helical" evidence="5">
    <location>
        <begin position="102"/>
        <end position="123"/>
    </location>
</feature>
<feature type="transmembrane region" description="Helical" evidence="5">
    <location>
        <begin position="45"/>
        <end position="64"/>
    </location>
</feature>
<dbReference type="RefSeq" id="WP_121839131.1">
    <property type="nucleotide sequence ID" value="NZ_ML014780.1"/>
</dbReference>
<feature type="transmembrane region" description="Helical" evidence="5">
    <location>
        <begin position="6"/>
        <end position="24"/>
    </location>
</feature>
<keyword evidence="2 5" id="KW-0812">Transmembrane</keyword>
<dbReference type="GO" id="GO:0016020">
    <property type="term" value="C:membrane"/>
    <property type="evidence" value="ECO:0007669"/>
    <property type="project" value="UniProtKB-SubCell"/>
</dbReference>
<keyword evidence="7" id="KW-1185">Reference proteome</keyword>
<dbReference type="InterPro" id="IPR023352">
    <property type="entry name" value="MAPEG-like_dom_sf"/>
</dbReference>
<comment type="caution">
    <text evidence="6">The sequence shown here is derived from an EMBL/GenBank/DDBJ whole genome shotgun (WGS) entry which is preliminary data.</text>
</comment>
<dbReference type="AlphaFoldDB" id="A0A3L8PZN4"/>
<dbReference type="InterPro" id="IPR001129">
    <property type="entry name" value="Membr-assoc_MAPEG"/>
</dbReference>
<dbReference type="EMBL" id="QZEI01000031">
    <property type="protein sequence ID" value="RLV59552.1"/>
    <property type="molecule type" value="Genomic_DNA"/>
</dbReference>
<reference evidence="6 7" key="1">
    <citation type="submission" date="2018-09" db="EMBL/GenBank/DDBJ databases">
        <title>Phylogeny of the Shewanellaceae, and recommendation for two new genera, Pseudoshewanella and Parashewanella.</title>
        <authorList>
            <person name="Wang G."/>
        </authorList>
    </citation>
    <scope>NUCLEOTIDE SEQUENCE [LARGE SCALE GENOMIC DNA]</scope>
    <source>
        <strain evidence="6 7">C51</strain>
    </source>
</reference>
<comment type="subcellular location">
    <subcellularLocation>
        <location evidence="1">Membrane</location>
    </subcellularLocation>
</comment>
<dbReference type="OrthoDB" id="8537976at2"/>
<evidence type="ECO:0000256" key="1">
    <source>
        <dbReference type="ARBA" id="ARBA00004370"/>
    </source>
</evidence>
<keyword evidence="4 5" id="KW-0472">Membrane</keyword>
<dbReference type="PANTHER" id="PTHR35814:SF1">
    <property type="entry name" value="GLUTATHIONE S-TRANSFERASE-RELATED"/>
    <property type="match status" value="1"/>
</dbReference>
<evidence type="ECO:0008006" key="8">
    <source>
        <dbReference type="Google" id="ProtNLM"/>
    </source>
</evidence>
<accession>A0A3L8PZN4</accession>
<keyword evidence="3 5" id="KW-1133">Transmembrane helix</keyword>
<protein>
    <recommendedName>
        <fullName evidence="8">Glutathione metabolism protein</fullName>
    </recommendedName>
</protein>
<gene>
    <name evidence="6" type="ORF">D5018_11395</name>
</gene>